<dbReference type="GO" id="GO:0004857">
    <property type="term" value="F:enzyme inhibitor activity"/>
    <property type="evidence" value="ECO:0007669"/>
    <property type="project" value="InterPro"/>
</dbReference>
<dbReference type="EMBL" id="KZ664471">
    <property type="protein sequence ID" value="PPS05371.1"/>
    <property type="molecule type" value="Genomic_DNA"/>
</dbReference>
<evidence type="ECO:0000313" key="2">
    <source>
        <dbReference type="EMBL" id="PPS05371.1"/>
    </source>
</evidence>
<dbReference type="InterPro" id="IPR006501">
    <property type="entry name" value="Pectinesterase_inhib_dom"/>
</dbReference>
<evidence type="ECO:0000259" key="1">
    <source>
        <dbReference type="Pfam" id="PF04043"/>
    </source>
</evidence>
<dbReference type="InterPro" id="IPR035513">
    <property type="entry name" value="Invertase/methylesterase_inhib"/>
</dbReference>
<proteinExistence type="predicted"/>
<dbReference type="Pfam" id="PF04043">
    <property type="entry name" value="PMEI"/>
    <property type="match status" value="1"/>
</dbReference>
<dbReference type="Gene3D" id="1.20.140.40">
    <property type="entry name" value="Invertase/pectin methylesterase inhibitor family protein"/>
    <property type="match status" value="1"/>
</dbReference>
<sequence length="115" mass="12722">MGSRTDITKANNGLVITSLGLPTTVHATTLSSSVTSHATNLRTPTPNFRDCSHLITFRANKSTSKLMRKVARTYRLKPRVSALQTWVSATITDEDTCIEQGYEWVCEDDGEETNC</sequence>
<accession>A0A2P5XPV7</accession>
<feature type="domain" description="Pectinesterase inhibitor" evidence="1">
    <location>
        <begin position="25"/>
        <end position="99"/>
    </location>
</feature>
<protein>
    <recommendedName>
        <fullName evidence="1">Pectinesterase inhibitor domain-containing protein</fullName>
    </recommendedName>
</protein>
<organism evidence="2 3">
    <name type="scientific">Gossypium barbadense</name>
    <name type="common">Sea Island cotton</name>
    <name type="synonym">Hibiscus barbadensis</name>
    <dbReference type="NCBI Taxonomy" id="3634"/>
    <lineage>
        <taxon>Eukaryota</taxon>
        <taxon>Viridiplantae</taxon>
        <taxon>Streptophyta</taxon>
        <taxon>Embryophyta</taxon>
        <taxon>Tracheophyta</taxon>
        <taxon>Spermatophyta</taxon>
        <taxon>Magnoliopsida</taxon>
        <taxon>eudicotyledons</taxon>
        <taxon>Gunneridae</taxon>
        <taxon>Pentapetalae</taxon>
        <taxon>rosids</taxon>
        <taxon>malvids</taxon>
        <taxon>Malvales</taxon>
        <taxon>Malvaceae</taxon>
        <taxon>Malvoideae</taxon>
        <taxon>Gossypium</taxon>
    </lineage>
</organism>
<dbReference type="AlphaFoldDB" id="A0A2P5XPV7"/>
<name>A0A2P5XPV7_GOSBA</name>
<evidence type="ECO:0000313" key="3">
    <source>
        <dbReference type="Proteomes" id="UP000239757"/>
    </source>
</evidence>
<reference evidence="2 3" key="1">
    <citation type="submission" date="2015-01" db="EMBL/GenBank/DDBJ databases">
        <title>Genome of allotetraploid Gossypium barbadense reveals genomic plasticity and fiber elongation in cotton evolution.</title>
        <authorList>
            <person name="Chen X."/>
            <person name="Liu X."/>
            <person name="Zhao B."/>
            <person name="Zheng H."/>
            <person name="Hu Y."/>
            <person name="Lu G."/>
            <person name="Yang C."/>
            <person name="Chen J."/>
            <person name="Shan C."/>
            <person name="Zhang L."/>
            <person name="Zhou Y."/>
            <person name="Wang L."/>
            <person name="Guo W."/>
            <person name="Bai Y."/>
            <person name="Ruan J."/>
            <person name="Shangguan X."/>
            <person name="Mao Y."/>
            <person name="Jiang J."/>
            <person name="Zhu Y."/>
            <person name="Lei J."/>
            <person name="Kang H."/>
            <person name="Chen S."/>
            <person name="He X."/>
            <person name="Wang R."/>
            <person name="Wang Y."/>
            <person name="Chen J."/>
            <person name="Wang L."/>
            <person name="Yu S."/>
            <person name="Wang B."/>
            <person name="Wei J."/>
            <person name="Song S."/>
            <person name="Lu X."/>
            <person name="Gao Z."/>
            <person name="Gu W."/>
            <person name="Deng X."/>
            <person name="Ma D."/>
            <person name="Wang S."/>
            <person name="Liang W."/>
            <person name="Fang L."/>
            <person name="Cai C."/>
            <person name="Zhu X."/>
            <person name="Zhou B."/>
            <person name="Zhang Y."/>
            <person name="Chen Z."/>
            <person name="Xu S."/>
            <person name="Zhu R."/>
            <person name="Wang S."/>
            <person name="Zhang T."/>
            <person name="Zhao G."/>
        </authorList>
    </citation>
    <scope>NUCLEOTIDE SEQUENCE [LARGE SCALE GENOMIC DNA]</scope>
    <source>
        <strain evidence="3">cv. Xinhai21</strain>
        <tissue evidence="2">Leaf</tissue>
    </source>
</reference>
<dbReference type="Proteomes" id="UP000239757">
    <property type="component" value="Unassembled WGS sequence"/>
</dbReference>
<gene>
    <name evidence="2" type="ORF">GOBAR_AA15291</name>
</gene>